<sequence length="366" mass="40880">MELLLILLAVIAIVAVIIFLILQYYPPLGGRSSAESQKRIEASPQFSGGKFRNQMPTSMVNSPKDTFDALIKTIKGTPNSRPKGDVPVEPFDSKAFMENKEDQVVWFGHSTLLLKVDGVKLLIDPVFSDYASPVRFFGPKRYSDKLPAEIEELPELDAVIISHDHYDHLDYASIRQLSGKAKQFIVPLGVAGHLTKWGVDPDRIVELDWWEKQQLHGLTLTSTPARHFSGRGGGAGSTLWSSWVIVSQHTRIFYSGDSGYGPHFKEIGEKFGPFDLTLIETGQYDEKWANIHMSPEESLQAHLDVQGKLMIPIHWGAFTLALHSWTDPIERATRAAELQNSVLATPKIGEVVTIGASEYPSESWWE</sequence>
<dbReference type="GO" id="GO:0008270">
    <property type="term" value="F:zinc ion binding"/>
    <property type="evidence" value="ECO:0007669"/>
    <property type="project" value="InterPro"/>
</dbReference>
<dbReference type="Proteomes" id="UP000267798">
    <property type="component" value="Unassembled WGS sequence"/>
</dbReference>
<dbReference type="Pfam" id="PF12706">
    <property type="entry name" value="Lactamase_B_2"/>
    <property type="match status" value="1"/>
</dbReference>
<evidence type="ECO:0000259" key="4">
    <source>
        <dbReference type="Pfam" id="PF12706"/>
    </source>
</evidence>
<dbReference type="GO" id="GO:0005737">
    <property type="term" value="C:cytoplasm"/>
    <property type="evidence" value="ECO:0007669"/>
    <property type="project" value="TreeGrafter"/>
</dbReference>
<evidence type="ECO:0000256" key="2">
    <source>
        <dbReference type="ARBA" id="ARBA00034301"/>
    </source>
</evidence>
<dbReference type="InterPro" id="IPR001279">
    <property type="entry name" value="Metallo-B-lactamas"/>
</dbReference>
<comment type="catalytic activity">
    <reaction evidence="3">
        <text>3',5'-cyclic UMP + H2O = UMP + H(+)</text>
        <dbReference type="Rhea" id="RHEA:70575"/>
        <dbReference type="ChEBI" id="CHEBI:15377"/>
        <dbReference type="ChEBI" id="CHEBI:15378"/>
        <dbReference type="ChEBI" id="CHEBI:57865"/>
        <dbReference type="ChEBI" id="CHEBI:184387"/>
    </reaction>
    <physiologicalReaction direction="left-to-right" evidence="3">
        <dbReference type="Rhea" id="RHEA:70576"/>
    </physiologicalReaction>
</comment>
<evidence type="ECO:0000256" key="1">
    <source>
        <dbReference type="ARBA" id="ARBA00034221"/>
    </source>
</evidence>
<dbReference type="SUPFAM" id="SSF56281">
    <property type="entry name" value="Metallo-hydrolase/oxidoreductase"/>
    <property type="match status" value="1"/>
</dbReference>
<protein>
    <submittedName>
        <fullName evidence="5">MBL fold metallo-hydrolase</fullName>
    </submittedName>
</protein>
<comment type="caution">
    <text evidence="5">The sequence shown here is derived from an EMBL/GenBank/DDBJ whole genome shotgun (WGS) entry which is preliminary data.</text>
</comment>
<comment type="function">
    <text evidence="2">Counteracts the endogenous Pycsar antiviral defense system. Phosphodiesterase that enables metal-dependent hydrolysis of host cyclic nucleotide Pycsar defense signals such as cCMP and cUMP.</text>
</comment>
<feature type="domain" description="Metallo-beta-lactamase" evidence="4">
    <location>
        <begin position="121"/>
        <end position="315"/>
    </location>
</feature>
<name>A0A3A6Q0Q5_9BACL</name>
<comment type="catalytic activity">
    <reaction evidence="1">
        <text>3',5'-cyclic CMP + H2O = CMP + H(+)</text>
        <dbReference type="Rhea" id="RHEA:72675"/>
        <dbReference type="ChEBI" id="CHEBI:15377"/>
        <dbReference type="ChEBI" id="CHEBI:15378"/>
        <dbReference type="ChEBI" id="CHEBI:58003"/>
        <dbReference type="ChEBI" id="CHEBI:60377"/>
    </reaction>
    <physiologicalReaction direction="left-to-right" evidence="1">
        <dbReference type="Rhea" id="RHEA:72676"/>
    </physiologicalReaction>
</comment>
<dbReference type="GO" id="GO:0070290">
    <property type="term" value="F:N-acylphosphatidylethanolamine-specific phospholipase D activity"/>
    <property type="evidence" value="ECO:0007669"/>
    <property type="project" value="InterPro"/>
</dbReference>
<dbReference type="OrthoDB" id="9805728at2"/>
<gene>
    <name evidence="5" type="ORF">D3P09_09050</name>
</gene>
<dbReference type="PANTHER" id="PTHR15032:SF4">
    <property type="entry name" value="N-ACYL-PHOSPHATIDYLETHANOLAMINE-HYDROLYZING PHOSPHOLIPASE D"/>
    <property type="match status" value="1"/>
</dbReference>
<evidence type="ECO:0000313" key="6">
    <source>
        <dbReference type="Proteomes" id="UP000267798"/>
    </source>
</evidence>
<accession>A0A3A6Q0Q5</accession>
<keyword evidence="5" id="KW-0378">Hydrolase</keyword>
<dbReference type="InterPro" id="IPR036866">
    <property type="entry name" value="RibonucZ/Hydroxyglut_hydro"/>
</dbReference>
<proteinExistence type="predicted"/>
<evidence type="ECO:0000256" key="3">
    <source>
        <dbReference type="ARBA" id="ARBA00048505"/>
    </source>
</evidence>
<dbReference type="InterPro" id="IPR024884">
    <property type="entry name" value="NAPE-PLD"/>
</dbReference>
<keyword evidence="6" id="KW-1185">Reference proteome</keyword>
<organism evidence="5 6">
    <name type="scientific">Paenibacillus pinisoli</name>
    <dbReference type="NCBI Taxonomy" id="1276110"/>
    <lineage>
        <taxon>Bacteria</taxon>
        <taxon>Bacillati</taxon>
        <taxon>Bacillota</taxon>
        <taxon>Bacilli</taxon>
        <taxon>Bacillales</taxon>
        <taxon>Paenibacillaceae</taxon>
        <taxon>Paenibacillus</taxon>
    </lineage>
</organism>
<dbReference type="AlphaFoldDB" id="A0A3A6Q0Q5"/>
<dbReference type="Gene3D" id="3.60.15.10">
    <property type="entry name" value="Ribonuclease Z/Hydroxyacylglutathione hydrolase-like"/>
    <property type="match status" value="1"/>
</dbReference>
<reference evidence="5 6" key="1">
    <citation type="submission" date="2018-09" db="EMBL/GenBank/DDBJ databases">
        <title>Paenibacillus aracenensis nov. sp. isolated from a cave in southern Spain.</title>
        <authorList>
            <person name="Jurado V."/>
            <person name="Gutierrez-Patricio S."/>
            <person name="Gonzalez-Pimentel J.L."/>
            <person name="Miller A.Z."/>
            <person name="Laiz L."/>
            <person name="Saiz-Jimenez C."/>
        </authorList>
    </citation>
    <scope>NUCLEOTIDE SEQUENCE [LARGE SCALE GENOMIC DNA]</scope>
    <source>
        <strain evidence="5 6">JCM 19203</strain>
    </source>
</reference>
<dbReference type="RefSeq" id="WP_120109139.1">
    <property type="nucleotide sequence ID" value="NZ_QXQB01000002.1"/>
</dbReference>
<dbReference type="EMBL" id="QXQB01000002">
    <property type="protein sequence ID" value="RJX39554.1"/>
    <property type="molecule type" value="Genomic_DNA"/>
</dbReference>
<evidence type="ECO:0000313" key="5">
    <source>
        <dbReference type="EMBL" id="RJX39554.1"/>
    </source>
</evidence>
<dbReference type="PANTHER" id="PTHR15032">
    <property type="entry name" value="N-ACYL-PHOSPHATIDYLETHANOLAMINE-HYDROLYZING PHOSPHOLIPASE D"/>
    <property type="match status" value="1"/>
</dbReference>
<dbReference type="PIRSF" id="PIRSF038896">
    <property type="entry name" value="NAPE-PLD"/>
    <property type="match status" value="1"/>
</dbReference>